<evidence type="ECO:0000313" key="1">
    <source>
        <dbReference type="EMBL" id="SAK77911.1"/>
    </source>
</evidence>
<dbReference type="AlphaFoldDB" id="A0A158C6K8"/>
<keyword evidence="2" id="KW-1185">Reference proteome</keyword>
<comment type="caution">
    <text evidence="1">The sequence shown here is derived from an EMBL/GenBank/DDBJ whole genome shotgun (WGS) entry which is preliminary data.</text>
</comment>
<sequence length="117" mass="13113">MLVHRTPQQVRFATQGDEHFVEVPGATWLASRGFHPVSEALAKLVTPTSDRLCHEHTTLEKRLFDVAQAQLEAEVPAHGATDDAGREAVTVIERFRFLHRIILRERPNNLTTPALVA</sequence>
<reference evidence="1" key="1">
    <citation type="submission" date="2016-01" db="EMBL/GenBank/DDBJ databases">
        <authorList>
            <person name="Peeters C."/>
        </authorList>
    </citation>
    <scope>NUCLEOTIDE SEQUENCE [LARGE SCALE GENOMIC DNA]</scope>
    <source>
        <strain evidence="1">LMG 29318</strain>
    </source>
</reference>
<accession>A0A158C6K8</accession>
<gene>
    <name evidence="1" type="ORF">AWB75_04592</name>
</gene>
<proteinExistence type="predicted"/>
<dbReference type="Proteomes" id="UP000054870">
    <property type="component" value="Unassembled WGS sequence"/>
</dbReference>
<dbReference type="EMBL" id="FCOF02000024">
    <property type="protein sequence ID" value="SAK77911.1"/>
    <property type="molecule type" value="Genomic_DNA"/>
</dbReference>
<protein>
    <submittedName>
        <fullName evidence="1">Uncharacterized protein</fullName>
    </submittedName>
</protein>
<organism evidence="1 2">
    <name type="scientific">Caballeronia catudaia</name>
    <dbReference type="NCBI Taxonomy" id="1777136"/>
    <lineage>
        <taxon>Bacteria</taxon>
        <taxon>Pseudomonadati</taxon>
        <taxon>Pseudomonadota</taxon>
        <taxon>Betaproteobacteria</taxon>
        <taxon>Burkholderiales</taxon>
        <taxon>Burkholderiaceae</taxon>
        <taxon>Caballeronia</taxon>
    </lineage>
</organism>
<evidence type="ECO:0000313" key="2">
    <source>
        <dbReference type="Proteomes" id="UP000054870"/>
    </source>
</evidence>
<name>A0A158C6K8_9BURK</name>